<dbReference type="STRING" id="59843.A3958_18230"/>
<evidence type="ECO:0000256" key="9">
    <source>
        <dbReference type="ARBA" id="ARBA00022984"/>
    </source>
</evidence>
<keyword evidence="12" id="KW-0961">Cell wall biogenesis/degradation</keyword>
<proteinExistence type="predicted"/>
<evidence type="ECO:0000256" key="2">
    <source>
        <dbReference type="ARBA" id="ARBA00022475"/>
    </source>
</evidence>
<evidence type="ECO:0000256" key="7">
    <source>
        <dbReference type="ARBA" id="ARBA00022801"/>
    </source>
</evidence>
<keyword evidence="3 19" id="KW-0121">Carboxypeptidase</keyword>
<evidence type="ECO:0000256" key="3">
    <source>
        <dbReference type="ARBA" id="ARBA00022645"/>
    </source>
</evidence>
<dbReference type="GO" id="GO:0071555">
    <property type="term" value="P:cell wall organization"/>
    <property type="evidence" value="ECO:0007669"/>
    <property type="project" value="UniProtKB-KW"/>
</dbReference>
<organism evidence="19 20">
    <name type="scientific">Paenibacillus glucanolyticus</name>
    <dbReference type="NCBI Taxonomy" id="59843"/>
    <lineage>
        <taxon>Bacteria</taxon>
        <taxon>Bacillati</taxon>
        <taxon>Bacillota</taxon>
        <taxon>Bacilli</taxon>
        <taxon>Bacillales</taxon>
        <taxon>Paenibacillaceae</taxon>
        <taxon>Paenibacillus</taxon>
    </lineage>
</organism>
<dbReference type="Pfam" id="PF00905">
    <property type="entry name" value="Transpeptidase"/>
    <property type="match status" value="1"/>
</dbReference>
<evidence type="ECO:0000256" key="12">
    <source>
        <dbReference type="ARBA" id="ARBA00023316"/>
    </source>
</evidence>
<evidence type="ECO:0000259" key="17">
    <source>
        <dbReference type="Pfam" id="PF00905"/>
    </source>
</evidence>
<evidence type="ECO:0000259" key="18">
    <source>
        <dbReference type="Pfam" id="PF00912"/>
    </source>
</evidence>
<name>A0A163L576_9BACL</name>
<keyword evidence="6" id="KW-0808">Transferase</keyword>
<evidence type="ECO:0000256" key="8">
    <source>
        <dbReference type="ARBA" id="ARBA00022960"/>
    </source>
</evidence>
<evidence type="ECO:0000256" key="13">
    <source>
        <dbReference type="ARBA" id="ARBA00034000"/>
    </source>
</evidence>
<comment type="catalytic activity">
    <reaction evidence="13">
        <text>Preferential cleavage: (Ac)2-L-Lys-D-Ala-|-D-Ala. Also transpeptidation of peptidyl-alanyl moieties that are N-acyl substituents of D-alanine.</text>
        <dbReference type="EC" id="3.4.16.4"/>
    </reaction>
</comment>
<feature type="domain" description="Glycosyl transferase family 51" evidence="18">
    <location>
        <begin position="83"/>
        <end position="272"/>
    </location>
</feature>
<feature type="compositionally biased region" description="Acidic residues" evidence="15">
    <location>
        <begin position="918"/>
        <end position="933"/>
    </location>
</feature>
<evidence type="ECO:0000313" key="20">
    <source>
        <dbReference type="Proteomes" id="UP000076796"/>
    </source>
</evidence>
<dbReference type="InterPro" id="IPR012338">
    <property type="entry name" value="Beta-lactam/transpept-like"/>
</dbReference>
<gene>
    <name evidence="19" type="ORF">AWU65_18835</name>
</gene>
<keyword evidence="8" id="KW-0133">Cell shape</keyword>
<comment type="subcellular location">
    <subcellularLocation>
        <location evidence="1">Cell membrane</location>
    </subcellularLocation>
</comment>
<evidence type="ECO:0000256" key="15">
    <source>
        <dbReference type="SAM" id="MobiDB-lite"/>
    </source>
</evidence>
<dbReference type="GeneID" id="97556692"/>
<dbReference type="GO" id="GO:0008658">
    <property type="term" value="F:penicillin binding"/>
    <property type="evidence" value="ECO:0007669"/>
    <property type="project" value="InterPro"/>
</dbReference>
<keyword evidence="9" id="KW-0573">Peptidoglycan synthesis</keyword>
<keyword evidence="2" id="KW-1003">Cell membrane</keyword>
<dbReference type="InterPro" id="IPR023346">
    <property type="entry name" value="Lysozyme-like_dom_sf"/>
</dbReference>
<keyword evidence="7" id="KW-0378">Hydrolase</keyword>
<dbReference type="EMBL" id="LWMH01000001">
    <property type="protein sequence ID" value="KZS47824.1"/>
    <property type="molecule type" value="Genomic_DNA"/>
</dbReference>
<dbReference type="Gene3D" id="3.40.710.10">
    <property type="entry name" value="DD-peptidase/beta-lactamase superfamily"/>
    <property type="match status" value="1"/>
</dbReference>
<dbReference type="GO" id="GO:0009252">
    <property type="term" value="P:peptidoglycan biosynthetic process"/>
    <property type="evidence" value="ECO:0007669"/>
    <property type="project" value="UniProtKB-KW"/>
</dbReference>
<dbReference type="InterPro" id="IPR001264">
    <property type="entry name" value="Glyco_trans_51"/>
</dbReference>
<dbReference type="Proteomes" id="UP000076796">
    <property type="component" value="Unassembled WGS sequence"/>
</dbReference>
<feature type="region of interest" description="Disordered" evidence="15">
    <location>
        <begin position="791"/>
        <end position="818"/>
    </location>
</feature>
<evidence type="ECO:0000256" key="5">
    <source>
        <dbReference type="ARBA" id="ARBA00022676"/>
    </source>
</evidence>
<keyword evidence="16" id="KW-0812">Transmembrane</keyword>
<dbReference type="Pfam" id="PF00912">
    <property type="entry name" value="Transgly"/>
    <property type="match status" value="1"/>
</dbReference>
<keyword evidence="4" id="KW-0645">Protease</keyword>
<keyword evidence="16" id="KW-1133">Transmembrane helix</keyword>
<dbReference type="GO" id="GO:0009002">
    <property type="term" value="F:serine-type D-Ala-D-Ala carboxypeptidase activity"/>
    <property type="evidence" value="ECO:0007669"/>
    <property type="project" value="UniProtKB-EC"/>
</dbReference>
<dbReference type="OrthoDB" id="9766909at2"/>
<evidence type="ECO:0000256" key="11">
    <source>
        <dbReference type="ARBA" id="ARBA00023268"/>
    </source>
</evidence>
<evidence type="ECO:0000256" key="6">
    <source>
        <dbReference type="ARBA" id="ARBA00022679"/>
    </source>
</evidence>
<dbReference type="InterPro" id="IPR001460">
    <property type="entry name" value="PCN-bd_Tpept"/>
</dbReference>
<comment type="caution">
    <text evidence="19">The sequence shown here is derived from an EMBL/GenBank/DDBJ whole genome shotgun (WGS) entry which is preliminary data.</text>
</comment>
<evidence type="ECO:0000256" key="10">
    <source>
        <dbReference type="ARBA" id="ARBA00023136"/>
    </source>
</evidence>
<protein>
    <submittedName>
        <fullName evidence="19">Carboxypeptidase</fullName>
    </submittedName>
</protein>
<feature type="transmembrane region" description="Helical" evidence="16">
    <location>
        <begin position="20"/>
        <end position="50"/>
    </location>
</feature>
<dbReference type="GO" id="GO:0005886">
    <property type="term" value="C:plasma membrane"/>
    <property type="evidence" value="ECO:0007669"/>
    <property type="project" value="UniProtKB-SubCell"/>
</dbReference>
<dbReference type="AlphaFoldDB" id="A0A163L576"/>
<dbReference type="CDD" id="cd00063">
    <property type="entry name" value="FN3"/>
    <property type="match status" value="1"/>
</dbReference>
<evidence type="ECO:0000256" key="1">
    <source>
        <dbReference type="ARBA" id="ARBA00004236"/>
    </source>
</evidence>
<dbReference type="KEGG" id="pglu:A3958_18230"/>
<dbReference type="PANTHER" id="PTHR32282">
    <property type="entry name" value="BINDING PROTEIN TRANSPEPTIDASE, PUTATIVE-RELATED"/>
    <property type="match status" value="1"/>
</dbReference>
<dbReference type="GO" id="GO:0006508">
    <property type="term" value="P:proteolysis"/>
    <property type="evidence" value="ECO:0007669"/>
    <property type="project" value="UniProtKB-KW"/>
</dbReference>
<dbReference type="Gene3D" id="2.60.40.10">
    <property type="entry name" value="Immunoglobulins"/>
    <property type="match status" value="1"/>
</dbReference>
<reference evidence="19" key="1">
    <citation type="journal article" date="2016" name="Genome Announc.">
        <title>Draft genomes of two strains of Paenibacillus glucanolyticus with capability to degrade lignocellulose.</title>
        <authorList>
            <person name="Mathews S.L."/>
            <person name="Pawlak J."/>
            <person name="Grunden A.M."/>
        </authorList>
    </citation>
    <scope>NUCLEOTIDE SEQUENCE [LARGE SCALE GENOMIC DNA]</scope>
    <source>
        <strain evidence="19">SLM1</strain>
    </source>
</reference>
<dbReference type="GO" id="GO:0008360">
    <property type="term" value="P:regulation of cell shape"/>
    <property type="evidence" value="ECO:0007669"/>
    <property type="project" value="UniProtKB-KW"/>
</dbReference>
<dbReference type="InterPro" id="IPR003961">
    <property type="entry name" value="FN3_dom"/>
</dbReference>
<dbReference type="GO" id="GO:0030288">
    <property type="term" value="C:outer membrane-bounded periplasmic space"/>
    <property type="evidence" value="ECO:0007669"/>
    <property type="project" value="TreeGrafter"/>
</dbReference>
<evidence type="ECO:0000256" key="14">
    <source>
        <dbReference type="ARBA" id="ARBA00049902"/>
    </source>
</evidence>
<dbReference type="GO" id="GO:0008955">
    <property type="term" value="F:peptidoglycan glycosyltransferase activity"/>
    <property type="evidence" value="ECO:0007669"/>
    <property type="project" value="UniProtKB-EC"/>
</dbReference>
<dbReference type="SUPFAM" id="SSF49265">
    <property type="entry name" value="Fibronectin type III"/>
    <property type="match status" value="1"/>
</dbReference>
<dbReference type="Gene3D" id="1.10.3810.10">
    <property type="entry name" value="Biosynthetic peptidoglycan transglycosylase-like"/>
    <property type="match status" value="1"/>
</dbReference>
<keyword evidence="20" id="KW-1185">Reference proteome</keyword>
<evidence type="ECO:0000256" key="16">
    <source>
        <dbReference type="SAM" id="Phobius"/>
    </source>
</evidence>
<dbReference type="RefSeq" id="WP_036636545.1">
    <property type="nucleotide sequence ID" value="NZ_CBCSBX010000014.1"/>
</dbReference>
<dbReference type="SUPFAM" id="SSF53955">
    <property type="entry name" value="Lysozyme-like"/>
    <property type="match status" value="1"/>
</dbReference>
<comment type="catalytic activity">
    <reaction evidence="14">
        <text>[GlcNAc-(1-&gt;4)-Mur2Ac(oyl-L-Ala-gamma-D-Glu-L-Lys-D-Ala-D-Ala)](n)-di-trans,octa-cis-undecaprenyl diphosphate + beta-D-GlcNAc-(1-&gt;4)-Mur2Ac(oyl-L-Ala-gamma-D-Glu-L-Lys-D-Ala-D-Ala)-di-trans,octa-cis-undecaprenyl diphosphate = [GlcNAc-(1-&gt;4)-Mur2Ac(oyl-L-Ala-gamma-D-Glu-L-Lys-D-Ala-D-Ala)](n+1)-di-trans,octa-cis-undecaprenyl diphosphate + di-trans,octa-cis-undecaprenyl diphosphate + H(+)</text>
        <dbReference type="Rhea" id="RHEA:23708"/>
        <dbReference type="Rhea" id="RHEA-COMP:9602"/>
        <dbReference type="Rhea" id="RHEA-COMP:9603"/>
        <dbReference type="ChEBI" id="CHEBI:15378"/>
        <dbReference type="ChEBI" id="CHEBI:58405"/>
        <dbReference type="ChEBI" id="CHEBI:60033"/>
        <dbReference type="ChEBI" id="CHEBI:78435"/>
        <dbReference type="EC" id="2.4.99.28"/>
    </reaction>
</comment>
<dbReference type="InterPro" id="IPR050396">
    <property type="entry name" value="Glycosyltr_51/Transpeptidase"/>
</dbReference>
<accession>A0A163L576</accession>
<dbReference type="InterPro" id="IPR013783">
    <property type="entry name" value="Ig-like_fold"/>
</dbReference>
<evidence type="ECO:0000256" key="4">
    <source>
        <dbReference type="ARBA" id="ARBA00022670"/>
    </source>
</evidence>
<dbReference type="SUPFAM" id="SSF56601">
    <property type="entry name" value="beta-lactamase/transpeptidase-like"/>
    <property type="match status" value="1"/>
</dbReference>
<feature type="domain" description="Penicillin-binding protein transpeptidase" evidence="17">
    <location>
        <begin position="391"/>
        <end position="672"/>
    </location>
</feature>
<evidence type="ECO:0000313" key="19">
    <source>
        <dbReference type="EMBL" id="KZS47824.1"/>
    </source>
</evidence>
<sequence>MVEEKKQEPEKQKKPRKRSFLRVFGSVIGWLFVVGLMGALFAGGAVAGYVTSIVENEPVRSRALIENTMNDNAITGFAYFADGSPIGQLRTEEDRRPVEFKELPQLVKDAVVSIEDNRFYTHKGVDIKGTARAVKERVLNEPVQTGGSTLTQQLARLTFLSRDKTDNRKVKEMLLAMRMERFLSKDQILTAYLNKVPYGNGSSGYQLFGIKAAARGIFNINNLNDLNVAQAAYLAGLPQLPSSYSAFNGKGEFDEKAFNRAVNRQHRVLASMLEEGKITQAQYEEAKAFDIKQSLAPRTQKAYVTYPYLMMEVERQASNILMKLGQEADENAKGAQGNSELMDASRTQLSTGGYRVYTTIDRTLYKTMRTIAEDDSNYLPDSAEKGMEQTSAMMIDNKTGAILGMIEGRDFNTEQMNYATQMKRQPGSAMKPIAAYLPALDSGALQPASVVDDSPIILKDYSKVYHIPKNSYTGYRGLMTARQALNDSTNTVALKLFNNTVGIEKAWEFSKKLGITTLEEDDYNASTGVLGGLHYGVTVEELTNAYSAIGNQGKFTDAFMIEKIVDSKGKIVYKHDVKPEQVFSEQTAYLMTDMLRTVITNGTGSKVRDNYKKFNEVPVVGKTGSTQNYGDVWFMGYSPDITLGVWVGYKEQKNTLVGDQRKHAQAIWARIMNEVTDVKPDLFPTKTFEKPEGIISKTVSAYSGKIPTALTDKFVTDLFNAKFVPTESDDGVAKAKYITYRGVNYIPQEATPLDMLREQIVIKREKPLDELIVELQNALKVMKGDKRPLESYLPQDAKKGMPSKVDPRTDDGKAPTPPKNVHYSMGSGSISFNASGSPDVVGYRLFKSINGSPYTHQGQVILGDESLVFSGLGANGMFATYYVVAVDVAGKTSEPSAIVGGTTPGFPLPGETGTNPDDTIDNPDDGITEEDPNIDPGLGNEGASTVPTAPGQPTLVATPEGFSASWSGNAPEEEVMVYNIYISPNSDGNYQILGSSKSTEFYYSSGGPIGGTYRITAVNPIGESPASPAVYFEKK</sequence>
<keyword evidence="11" id="KW-0511">Multifunctional enzyme</keyword>
<dbReference type="InterPro" id="IPR036950">
    <property type="entry name" value="PBP_transglycosylase"/>
</dbReference>
<dbReference type="PANTHER" id="PTHR32282:SF11">
    <property type="entry name" value="PENICILLIN-BINDING PROTEIN 1B"/>
    <property type="match status" value="1"/>
</dbReference>
<keyword evidence="5" id="KW-0328">Glycosyltransferase</keyword>
<feature type="region of interest" description="Disordered" evidence="15">
    <location>
        <begin position="899"/>
        <end position="942"/>
    </location>
</feature>
<keyword evidence="10 16" id="KW-0472">Membrane</keyword>
<dbReference type="InterPro" id="IPR036116">
    <property type="entry name" value="FN3_sf"/>
</dbReference>